<dbReference type="AlphaFoldDB" id="A0A5J6MHI9"/>
<evidence type="ECO:0000256" key="3">
    <source>
        <dbReference type="ARBA" id="ARBA00023277"/>
    </source>
</evidence>
<evidence type="ECO:0000256" key="2">
    <source>
        <dbReference type="ARBA" id="ARBA00023235"/>
    </source>
</evidence>
<dbReference type="KEGG" id="htq:FRZ44_22270"/>
<keyword evidence="7" id="KW-1185">Reference proteome</keyword>
<feature type="binding site" evidence="4">
    <location>
        <begin position="72"/>
        <end position="76"/>
    </location>
    <ligand>
        <name>NADP(+)</name>
        <dbReference type="ChEBI" id="CHEBI:58349"/>
    </ligand>
</feature>
<dbReference type="NCBIfam" id="TIGR02197">
    <property type="entry name" value="heptose_epim"/>
    <property type="match status" value="1"/>
</dbReference>
<dbReference type="InterPro" id="IPR001509">
    <property type="entry name" value="Epimerase_deHydtase"/>
</dbReference>
<gene>
    <name evidence="6" type="primary">rfaD</name>
    <name evidence="4" type="synonym">hldD</name>
    <name evidence="6" type="ORF">FRZ44_22270</name>
</gene>
<dbReference type="Pfam" id="PF01370">
    <property type="entry name" value="Epimerase"/>
    <property type="match status" value="1"/>
</dbReference>
<comment type="catalytic activity">
    <reaction evidence="4">
        <text>ADP-D-glycero-beta-D-manno-heptose = ADP-L-glycero-beta-D-manno-heptose</text>
        <dbReference type="Rhea" id="RHEA:17577"/>
        <dbReference type="ChEBI" id="CHEBI:59967"/>
        <dbReference type="ChEBI" id="CHEBI:61506"/>
        <dbReference type="EC" id="5.1.3.20"/>
    </reaction>
</comment>
<sequence length="327" mass="36183">MILVTGGAGFIGSNLVAALSERGTPAAVCDHLGATDKWRNLAKHEIVDLIAPDQCLGWLDRNRHLVEMVVHLGAVSDTAATDADLVVANNYSVSRSLWDWCSRAERPLIYASSAATYGDGAAGFSDRWEPEALAKLRPLNLFGWSKHLFDRWVAAQAGSGRPTPPRWYGLKFFNVYGPNEYHKGPMQSVIARNYPRVANGLAIELFRSYREGYAHGAQKRDFVTVRDCVELLLWLCSASTASGIYNVGTGSPRSFIDLTNALFAAAGHEPRIEFIEMPQTLRPLYQYETAADLTRLRAAGYDRPFISLEAGIADYVSRYLSAGDRYR</sequence>
<dbReference type="SUPFAM" id="SSF51735">
    <property type="entry name" value="NAD(P)-binding Rossmann-fold domains"/>
    <property type="match status" value="1"/>
</dbReference>
<comment type="function">
    <text evidence="4">Catalyzes the interconversion between ADP-D-glycero-beta-D-manno-heptose and ADP-L-glycero-beta-D-manno-heptose via an epimerization at carbon 6 of the heptose.</text>
</comment>
<dbReference type="HAMAP" id="MF_01601">
    <property type="entry name" value="Heptose_epimerase"/>
    <property type="match status" value="1"/>
</dbReference>
<feature type="binding site" evidence="4">
    <location>
        <position position="285"/>
    </location>
    <ligand>
        <name>substrate</name>
    </ligand>
</feature>
<keyword evidence="2 4" id="KW-0413">Isomerase</keyword>
<dbReference type="UniPathway" id="UPA00356">
    <property type="reaction ID" value="UER00440"/>
</dbReference>
<feature type="binding site" evidence="4">
    <location>
        <begin position="10"/>
        <end position="11"/>
    </location>
    <ligand>
        <name>NADP(+)</name>
        <dbReference type="ChEBI" id="CHEBI:58349"/>
    </ligand>
</feature>
<feature type="binding site" evidence="4">
    <location>
        <position position="89"/>
    </location>
    <ligand>
        <name>NADP(+)</name>
        <dbReference type="ChEBI" id="CHEBI:58349"/>
    </ligand>
</feature>
<reference evidence="6 7" key="1">
    <citation type="submission" date="2019-08" db="EMBL/GenBank/DDBJ databases">
        <title>Hyperibacter terrae gen. nov., sp. nov. and Hyperibacter viscosus sp. nov., two new members in the family Rhodospirillaceae isolated from the rhizosphere of Hypericum perforatum.</title>
        <authorList>
            <person name="Noviana Z."/>
        </authorList>
    </citation>
    <scope>NUCLEOTIDE SEQUENCE [LARGE SCALE GENOMIC DNA]</scope>
    <source>
        <strain evidence="6 7">R5913</strain>
    </source>
</reference>
<dbReference type="Proteomes" id="UP000326202">
    <property type="component" value="Chromosome"/>
</dbReference>
<dbReference type="EC" id="5.1.3.20" evidence="4"/>
<feature type="binding site" evidence="4">
    <location>
        <begin position="206"/>
        <end position="209"/>
    </location>
    <ligand>
        <name>substrate</name>
    </ligand>
</feature>
<feature type="binding site" evidence="4">
    <location>
        <position position="175"/>
    </location>
    <ligand>
        <name>NADP(+)</name>
        <dbReference type="ChEBI" id="CHEBI:58349"/>
    </ligand>
</feature>
<dbReference type="PANTHER" id="PTHR43103:SF3">
    <property type="entry name" value="ADP-L-GLYCERO-D-MANNO-HEPTOSE-6-EPIMERASE"/>
    <property type="match status" value="1"/>
</dbReference>
<dbReference type="Gene3D" id="3.40.50.720">
    <property type="entry name" value="NAD(P)-binding Rossmann-like Domain"/>
    <property type="match status" value="1"/>
</dbReference>
<evidence type="ECO:0000259" key="5">
    <source>
        <dbReference type="Pfam" id="PF01370"/>
    </source>
</evidence>
<proteinExistence type="inferred from homology"/>
<accession>A0A5J6MHI9</accession>
<feature type="binding site" evidence="4">
    <location>
        <position position="185"/>
    </location>
    <ligand>
        <name>substrate</name>
    </ligand>
</feature>
<dbReference type="GO" id="GO:0005975">
    <property type="term" value="P:carbohydrate metabolic process"/>
    <property type="evidence" value="ECO:0007669"/>
    <property type="project" value="UniProtKB-UniRule"/>
</dbReference>
<feature type="binding site" evidence="4">
    <location>
        <position position="183"/>
    </location>
    <ligand>
        <name>NADP(+)</name>
        <dbReference type="ChEBI" id="CHEBI:58349"/>
    </ligand>
</feature>
<feature type="binding site" evidence="4">
    <location>
        <position position="146"/>
    </location>
    <ligand>
        <name>NADP(+)</name>
        <dbReference type="ChEBI" id="CHEBI:58349"/>
    </ligand>
</feature>
<keyword evidence="1 4" id="KW-0521">NADP</keyword>
<evidence type="ECO:0000313" key="7">
    <source>
        <dbReference type="Proteomes" id="UP000326202"/>
    </source>
</evidence>
<dbReference type="GO" id="GO:0050661">
    <property type="term" value="F:NADP binding"/>
    <property type="evidence" value="ECO:0007669"/>
    <property type="project" value="InterPro"/>
</dbReference>
<evidence type="ECO:0000313" key="6">
    <source>
        <dbReference type="EMBL" id="QEX16932.1"/>
    </source>
</evidence>
<keyword evidence="3 4" id="KW-0119">Carbohydrate metabolism</keyword>
<dbReference type="GO" id="GO:0008712">
    <property type="term" value="F:ADP-glyceromanno-heptose 6-epimerase activity"/>
    <property type="evidence" value="ECO:0007669"/>
    <property type="project" value="UniProtKB-UniRule"/>
</dbReference>
<feature type="binding site" evidence="4">
    <location>
        <begin position="30"/>
        <end position="31"/>
    </location>
    <ligand>
        <name>NADP(+)</name>
        <dbReference type="ChEBI" id="CHEBI:58349"/>
    </ligand>
</feature>
<evidence type="ECO:0000256" key="4">
    <source>
        <dbReference type="HAMAP-Rule" id="MF_01601"/>
    </source>
</evidence>
<dbReference type="GO" id="GO:0097171">
    <property type="term" value="P:ADP-L-glycero-beta-D-manno-heptose biosynthetic process"/>
    <property type="evidence" value="ECO:0007669"/>
    <property type="project" value="UniProtKB-UniPathway"/>
</dbReference>
<dbReference type="PANTHER" id="PTHR43103">
    <property type="entry name" value="NUCLEOSIDE-DIPHOSPHATE-SUGAR EPIMERASE"/>
    <property type="match status" value="1"/>
</dbReference>
<dbReference type="InterPro" id="IPR036291">
    <property type="entry name" value="NAD(P)-bd_dom_sf"/>
</dbReference>
<dbReference type="EMBL" id="CP042906">
    <property type="protein sequence ID" value="QEX16932.1"/>
    <property type="molecule type" value="Genomic_DNA"/>
</dbReference>
<dbReference type="InterPro" id="IPR011912">
    <property type="entry name" value="Heptose_epim"/>
</dbReference>
<feature type="active site" description="Proton acceptor" evidence="4">
    <location>
        <position position="183"/>
    </location>
</feature>
<feature type="binding site" evidence="4">
    <location>
        <position position="174"/>
    </location>
    <ligand>
        <name>substrate</name>
    </ligand>
</feature>
<comment type="pathway">
    <text evidence="4">Nucleotide-sugar biosynthesis; ADP-L-glycero-beta-D-manno-heptose biosynthesis; ADP-L-glycero-beta-D-manno-heptose from D-glycero-beta-D-manno-heptose 7-phosphate: step 4/4.</text>
</comment>
<protein>
    <recommendedName>
        <fullName evidence="4">ADP-L-glycero-D-manno-heptose-6-epimerase</fullName>
        <ecNumber evidence="4">5.1.3.20</ecNumber>
    </recommendedName>
    <alternativeName>
        <fullName evidence="4">ADP-L-glycero-beta-D-manno-heptose-6-epimerase</fullName>
        <shortName evidence="4">ADP-glyceromanno-heptose 6-epimerase</shortName>
        <shortName evidence="4">ADP-hep 6-epimerase</shortName>
        <shortName evidence="4">AGME</shortName>
    </alternativeName>
</protein>
<feature type="binding site" evidence="4">
    <location>
        <position position="220"/>
    </location>
    <ligand>
        <name>substrate</name>
    </ligand>
</feature>
<dbReference type="RefSeq" id="WP_151177228.1">
    <property type="nucleotide sequence ID" value="NZ_CP042906.1"/>
</dbReference>
<organism evidence="6 7">
    <name type="scientific">Hypericibacter terrae</name>
    <dbReference type="NCBI Taxonomy" id="2602015"/>
    <lineage>
        <taxon>Bacteria</taxon>
        <taxon>Pseudomonadati</taxon>
        <taxon>Pseudomonadota</taxon>
        <taxon>Alphaproteobacteria</taxon>
        <taxon>Rhodospirillales</taxon>
        <taxon>Dongiaceae</taxon>
        <taxon>Hypericibacter</taxon>
    </lineage>
</organism>
<feature type="domain" description="NAD-dependent epimerase/dehydratase" evidence="5">
    <location>
        <begin position="2"/>
        <end position="248"/>
    </location>
</feature>
<name>A0A5J6MHI9_9PROT</name>
<comment type="domain">
    <text evidence="4">Contains a large N-terminal NADP-binding domain, and a smaller C-terminal substrate-binding domain.</text>
</comment>
<evidence type="ECO:0000256" key="1">
    <source>
        <dbReference type="ARBA" id="ARBA00022857"/>
    </source>
</evidence>
<comment type="subunit">
    <text evidence="4">Homopentamer.</text>
</comment>
<comment type="caution">
    <text evidence="4">Lacks conserved residue(s) required for the propagation of feature annotation.</text>
</comment>
<comment type="similarity">
    <text evidence="4">Belongs to the NAD(P)-dependent epimerase/dehydratase family. HldD subfamily.</text>
</comment>
<feature type="binding site" evidence="4">
    <location>
        <position position="37"/>
    </location>
    <ligand>
        <name>NADP(+)</name>
        <dbReference type="ChEBI" id="CHEBI:58349"/>
    </ligand>
</feature>
<dbReference type="Gene3D" id="3.90.25.10">
    <property type="entry name" value="UDP-galactose 4-epimerase, domain 1"/>
    <property type="match status" value="1"/>
</dbReference>
<comment type="cofactor">
    <cofactor evidence="4">
        <name>NADP(+)</name>
        <dbReference type="ChEBI" id="CHEBI:58349"/>
    </cofactor>
    <text evidence="4">Binds 1 NADP(+) per subunit.</text>
</comment>
<dbReference type="OrthoDB" id="9801785at2"/>